<organism evidence="1 2">
    <name type="scientific">Eragrostis curvula</name>
    <name type="common">weeping love grass</name>
    <dbReference type="NCBI Taxonomy" id="38414"/>
    <lineage>
        <taxon>Eukaryota</taxon>
        <taxon>Viridiplantae</taxon>
        <taxon>Streptophyta</taxon>
        <taxon>Embryophyta</taxon>
        <taxon>Tracheophyta</taxon>
        <taxon>Spermatophyta</taxon>
        <taxon>Magnoliopsida</taxon>
        <taxon>Liliopsida</taxon>
        <taxon>Poales</taxon>
        <taxon>Poaceae</taxon>
        <taxon>PACMAD clade</taxon>
        <taxon>Chloridoideae</taxon>
        <taxon>Eragrostideae</taxon>
        <taxon>Eragrostidinae</taxon>
        <taxon>Eragrostis</taxon>
    </lineage>
</organism>
<dbReference type="Proteomes" id="UP000324897">
    <property type="component" value="Chromosome 3"/>
</dbReference>
<dbReference type="AlphaFoldDB" id="A0A5J9TBQ5"/>
<dbReference type="Gramene" id="TVU08762">
    <property type="protein sequence ID" value="TVU08762"/>
    <property type="gene ID" value="EJB05_42174"/>
</dbReference>
<protein>
    <submittedName>
        <fullName evidence="1">Uncharacterized protein</fullName>
    </submittedName>
</protein>
<sequence length="95" mass="10826">MKDAREAGSVDRLRSEFLQVLLSHHREIHGHLPVPYSTIPPSDFCYSPPLRSHLLLATFTRVHTAQARFRPQDFSIQAKFVTEVEIGFVSAQEPL</sequence>
<keyword evidence="2" id="KW-1185">Reference proteome</keyword>
<reference evidence="1 2" key="1">
    <citation type="journal article" date="2019" name="Sci. Rep.">
        <title>A high-quality genome of Eragrostis curvula grass provides insights into Poaceae evolution and supports new strategies to enhance forage quality.</title>
        <authorList>
            <person name="Carballo J."/>
            <person name="Santos B.A.C.M."/>
            <person name="Zappacosta D."/>
            <person name="Garbus I."/>
            <person name="Selva J.P."/>
            <person name="Gallo C.A."/>
            <person name="Diaz A."/>
            <person name="Albertini E."/>
            <person name="Caccamo M."/>
            <person name="Echenique V."/>
        </authorList>
    </citation>
    <scope>NUCLEOTIDE SEQUENCE [LARGE SCALE GENOMIC DNA]</scope>
    <source>
        <strain evidence="2">cv. Victoria</strain>
        <tissue evidence="1">Leaf</tissue>
    </source>
</reference>
<name>A0A5J9TBQ5_9POAL</name>
<evidence type="ECO:0000313" key="2">
    <source>
        <dbReference type="Proteomes" id="UP000324897"/>
    </source>
</evidence>
<gene>
    <name evidence="1" type="ORF">EJB05_42174</name>
</gene>
<proteinExistence type="predicted"/>
<dbReference type="EMBL" id="RWGY01000039">
    <property type="protein sequence ID" value="TVU08762.1"/>
    <property type="molecule type" value="Genomic_DNA"/>
</dbReference>
<comment type="caution">
    <text evidence="1">The sequence shown here is derived from an EMBL/GenBank/DDBJ whole genome shotgun (WGS) entry which is preliminary data.</text>
</comment>
<evidence type="ECO:0000313" key="1">
    <source>
        <dbReference type="EMBL" id="TVU08762.1"/>
    </source>
</evidence>
<feature type="non-terminal residue" evidence="1">
    <location>
        <position position="1"/>
    </location>
</feature>
<accession>A0A5J9TBQ5</accession>